<evidence type="ECO:0000313" key="6">
    <source>
        <dbReference type="Proteomes" id="UP000663862"/>
    </source>
</evidence>
<dbReference type="PANTHER" id="PTHR14659">
    <property type="entry name" value="ALPHA- AND GAMMA-ADAPTIN-BINDING PROTEIN P34"/>
    <property type="match status" value="1"/>
</dbReference>
<evidence type="ECO:0000313" key="7">
    <source>
        <dbReference type="Proteomes" id="UP000663873"/>
    </source>
</evidence>
<proteinExistence type="predicted"/>
<keyword evidence="7" id="KW-1185">Reference proteome</keyword>
<dbReference type="AlphaFoldDB" id="A0A820JWR0"/>
<evidence type="ECO:0000313" key="4">
    <source>
        <dbReference type="EMBL" id="CAF4610682.1"/>
    </source>
</evidence>
<evidence type="ECO:0000313" key="1">
    <source>
        <dbReference type="EMBL" id="CAF4332000.1"/>
    </source>
</evidence>
<dbReference type="EMBL" id="CAJOBP010005241">
    <property type="protein sequence ID" value="CAF4464150.1"/>
    <property type="molecule type" value="Genomic_DNA"/>
</dbReference>
<protein>
    <submittedName>
        <fullName evidence="1">Uncharacterized protein</fullName>
    </submittedName>
</protein>
<comment type="caution">
    <text evidence="1">The sequence shown here is derived from an EMBL/GenBank/DDBJ whole genome shotgun (WGS) entry which is preliminary data.</text>
</comment>
<reference evidence="1" key="1">
    <citation type="submission" date="2021-02" db="EMBL/GenBank/DDBJ databases">
        <authorList>
            <person name="Nowell W R."/>
        </authorList>
    </citation>
    <scope>NUCLEOTIDE SEQUENCE</scope>
</reference>
<dbReference type="PANTHER" id="PTHR14659:SF1">
    <property type="entry name" value="ALPHA- AND GAMMA-ADAPTIN-BINDING PROTEIN P34"/>
    <property type="match status" value="1"/>
</dbReference>
<organism evidence="1 6">
    <name type="scientific">Rotaria socialis</name>
    <dbReference type="NCBI Taxonomy" id="392032"/>
    <lineage>
        <taxon>Eukaryota</taxon>
        <taxon>Metazoa</taxon>
        <taxon>Spiralia</taxon>
        <taxon>Gnathifera</taxon>
        <taxon>Rotifera</taxon>
        <taxon>Eurotatoria</taxon>
        <taxon>Bdelloidea</taxon>
        <taxon>Philodinida</taxon>
        <taxon>Philodinidae</taxon>
        <taxon>Rotaria</taxon>
    </lineage>
</organism>
<dbReference type="Proteomes" id="UP000663862">
    <property type="component" value="Unassembled WGS sequence"/>
</dbReference>
<gene>
    <name evidence="2" type="ORF">HFQ381_LOCUS15654</name>
    <name evidence="5" type="ORF">QYT958_LOCUS25964</name>
    <name evidence="4" type="ORF">TOA249_LOCUS11266</name>
    <name evidence="1" type="ORF">TSG867_LOCUS8277</name>
    <name evidence="3" type="ORF">UJA718_LOCUS23730</name>
</gene>
<dbReference type="InterPro" id="IPR019341">
    <property type="entry name" value="Alpha/Gamma-adaptin-bd_p34"/>
</dbReference>
<dbReference type="EMBL" id="CAJOBQ010000339">
    <property type="protein sequence ID" value="CAF4332000.1"/>
    <property type="molecule type" value="Genomic_DNA"/>
</dbReference>
<accession>A0A820JWR0</accession>
<dbReference type="Gene3D" id="3.40.50.11960">
    <property type="match status" value="1"/>
</dbReference>
<evidence type="ECO:0000313" key="3">
    <source>
        <dbReference type="EMBL" id="CAF4464150.1"/>
    </source>
</evidence>
<dbReference type="Proteomes" id="UP000663873">
    <property type="component" value="Unassembled WGS sequence"/>
</dbReference>
<sequence length="183" mass="20881">MKPCIVIVGLDQIFLDEIVQGLAGENKMNDHNLIEWTIDTKYYTADVHLRPINNKCLVEETVANLAEVLILLIDPSEINSRTKLDSWLPFLSVLNDCETKLLVTRNMNGLSNSQSISKTDVKQWCTEHEYELLELEKTTTSESDGEDDDEDSHQNILWNFCLFYNSLSRCVWCPAFNSNSSSS</sequence>
<evidence type="ECO:0000313" key="5">
    <source>
        <dbReference type="EMBL" id="CAF4834325.1"/>
    </source>
</evidence>
<dbReference type="Proteomes" id="UP000663848">
    <property type="component" value="Unassembled WGS sequence"/>
</dbReference>
<evidence type="ECO:0000313" key="2">
    <source>
        <dbReference type="EMBL" id="CAF4334064.1"/>
    </source>
</evidence>
<dbReference type="EMBL" id="CAJOBO010001072">
    <property type="protein sequence ID" value="CAF4334064.1"/>
    <property type="molecule type" value="Genomic_DNA"/>
</dbReference>
<name>A0A820JWR0_9BILA</name>
<dbReference type="Proteomes" id="UP000663838">
    <property type="component" value="Unassembled WGS sequence"/>
</dbReference>
<dbReference type="EMBL" id="CAJOBR010006024">
    <property type="protein sequence ID" value="CAF4834325.1"/>
    <property type="molecule type" value="Genomic_DNA"/>
</dbReference>
<dbReference type="Proteomes" id="UP000663851">
    <property type="component" value="Unassembled WGS sequence"/>
</dbReference>
<dbReference type="EMBL" id="CAJOBS010000607">
    <property type="protein sequence ID" value="CAF4610682.1"/>
    <property type="molecule type" value="Genomic_DNA"/>
</dbReference>